<keyword evidence="9" id="KW-1185">Reference proteome</keyword>
<dbReference type="PANTHER" id="PTHR19302">
    <property type="entry name" value="GAMMA TUBULIN COMPLEX PROTEIN"/>
    <property type="match status" value="1"/>
</dbReference>
<dbReference type="GO" id="GO:0051321">
    <property type="term" value="P:meiotic cell cycle"/>
    <property type="evidence" value="ECO:0000318"/>
    <property type="project" value="GO_Central"/>
</dbReference>
<dbReference type="GO" id="GO:0007020">
    <property type="term" value="P:microtubule nucleation"/>
    <property type="evidence" value="ECO:0000318"/>
    <property type="project" value="GO_Central"/>
</dbReference>
<dbReference type="Pfam" id="PF17681">
    <property type="entry name" value="GCP_N_terminal"/>
    <property type="match status" value="1"/>
</dbReference>
<dbReference type="GO" id="GO:0000922">
    <property type="term" value="C:spindle pole"/>
    <property type="evidence" value="ECO:0007669"/>
    <property type="project" value="InterPro"/>
</dbReference>
<comment type="similarity">
    <text evidence="2">Belongs to the TUBGCP family.</text>
</comment>
<gene>
    <name evidence="8" type="ORF">AMTR_s00004p00123910</name>
</gene>
<dbReference type="GO" id="GO:0000930">
    <property type="term" value="C:gamma-tubulin complex"/>
    <property type="evidence" value="ECO:0000318"/>
    <property type="project" value="GO_Central"/>
</dbReference>
<dbReference type="Gene3D" id="1.20.120.1900">
    <property type="entry name" value="Gamma-tubulin complex, C-terminal domain"/>
    <property type="match status" value="1"/>
</dbReference>
<dbReference type="FunFam" id="1.20.120.1900:FF:000018">
    <property type="entry name" value="Gamma-tubulin complex component 6 isoform A"/>
    <property type="match status" value="1"/>
</dbReference>
<reference evidence="9" key="1">
    <citation type="journal article" date="2013" name="Science">
        <title>The Amborella genome and the evolution of flowering plants.</title>
        <authorList>
            <consortium name="Amborella Genome Project"/>
        </authorList>
    </citation>
    <scope>NUCLEOTIDE SEQUENCE [LARGE SCALE GENOMIC DNA]</scope>
</reference>
<keyword evidence="5" id="KW-0206">Cytoskeleton</keyword>
<proteinExistence type="inferred from homology"/>
<evidence type="ECO:0008006" key="10">
    <source>
        <dbReference type="Google" id="ProtNLM"/>
    </source>
</evidence>
<dbReference type="GO" id="GO:0051225">
    <property type="term" value="P:spindle assembly"/>
    <property type="evidence" value="ECO:0000318"/>
    <property type="project" value="GO_Central"/>
</dbReference>
<dbReference type="GO" id="GO:0000278">
    <property type="term" value="P:mitotic cell cycle"/>
    <property type="evidence" value="ECO:0000318"/>
    <property type="project" value="GO_Central"/>
</dbReference>
<dbReference type="Gramene" id="ERM93594">
    <property type="protein sequence ID" value="ERM93594"/>
    <property type="gene ID" value="AMTR_s00004p00123910"/>
</dbReference>
<evidence type="ECO:0000256" key="1">
    <source>
        <dbReference type="ARBA" id="ARBA00004245"/>
    </source>
</evidence>
<dbReference type="GO" id="GO:0043015">
    <property type="term" value="F:gamma-tubulin binding"/>
    <property type="evidence" value="ECO:0000318"/>
    <property type="project" value="GO_Central"/>
</dbReference>
<dbReference type="GO" id="GO:0031122">
    <property type="term" value="P:cytoplasmic microtubule organization"/>
    <property type="evidence" value="ECO:0000318"/>
    <property type="project" value="GO_Central"/>
</dbReference>
<keyword evidence="4" id="KW-0493">Microtubule</keyword>
<dbReference type="OrthoDB" id="775571at2759"/>
<dbReference type="InterPro" id="IPR041470">
    <property type="entry name" value="GCP_N"/>
</dbReference>
<dbReference type="PANTHER" id="PTHR19302:SF70">
    <property type="entry name" value="GAMMA-TUBULIN COMPLEX COMPONENT 6"/>
    <property type="match status" value="1"/>
</dbReference>
<dbReference type="KEGG" id="atr:18421549"/>
<dbReference type="OMA" id="AMYKSMI"/>
<evidence type="ECO:0000256" key="4">
    <source>
        <dbReference type="ARBA" id="ARBA00022701"/>
    </source>
</evidence>
<dbReference type="Pfam" id="PF04130">
    <property type="entry name" value="GCP_C_terminal"/>
    <property type="match status" value="1"/>
</dbReference>
<keyword evidence="3" id="KW-0963">Cytoplasm</keyword>
<dbReference type="HOGENOM" id="CLU_009223_0_0_1"/>
<protein>
    <recommendedName>
        <fullName evidence="10">Gamma-tubulin complex component</fullName>
    </recommendedName>
</protein>
<evidence type="ECO:0000259" key="7">
    <source>
        <dbReference type="Pfam" id="PF17681"/>
    </source>
</evidence>
<dbReference type="Proteomes" id="UP000017836">
    <property type="component" value="Unassembled WGS sequence"/>
</dbReference>
<feature type="domain" description="Gamma tubulin complex component protein N-terminal" evidence="7">
    <location>
        <begin position="68"/>
        <end position="433"/>
    </location>
</feature>
<accession>W1NE07</accession>
<organism evidence="8 9">
    <name type="scientific">Amborella trichopoda</name>
    <dbReference type="NCBI Taxonomy" id="13333"/>
    <lineage>
        <taxon>Eukaryota</taxon>
        <taxon>Viridiplantae</taxon>
        <taxon>Streptophyta</taxon>
        <taxon>Embryophyta</taxon>
        <taxon>Tracheophyta</taxon>
        <taxon>Spermatophyta</taxon>
        <taxon>Magnoliopsida</taxon>
        <taxon>Amborellales</taxon>
        <taxon>Amborellaceae</taxon>
        <taxon>Amborella</taxon>
    </lineage>
</organism>
<dbReference type="InterPro" id="IPR007259">
    <property type="entry name" value="GCP"/>
</dbReference>
<evidence type="ECO:0000256" key="5">
    <source>
        <dbReference type="ARBA" id="ARBA00023212"/>
    </source>
</evidence>
<evidence type="ECO:0000256" key="2">
    <source>
        <dbReference type="ARBA" id="ARBA00010337"/>
    </source>
</evidence>
<evidence type="ECO:0000313" key="8">
    <source>
        <dbReference type="EMBL" id="ERM93594.1"/>
    </source>
</evidence>
<name>W1NE07_AMBTC</name>
<dbReference type="EMBL" id="KI397628">
    <property type="protein sequence ID" value="ERM93594.1"/>
    <property type="molecule type" value="Genomic_DNA"/>
</dbReference>
<evidence type="ECO:0000256" key="3">
    <source>
        <dbReference type="ARBA" id="ARBA00022490"/>
    </source>
</evidence>
<dbReference type="eggNOG" id="KOG2000">
    <property type="taxonomic scope" value="Eukaryota"/>
</dbReference>
<dbReference type="InterPro" id="IPR042241">
    <property type="entry name" value="GCP_C_sf"/>
</dbReference>
<sequence>MGAEPGLDSLFQSLKLPEPWLSPKPWESVVSESGYFKLQNPDSDEEFLVSESVYDPAIVSEAVLVRLALNALQGVKSAIISLENFSSIFCSNPADRSLHRVPNIWDRYSSMSALGKLLKSIVHSGVIVYLLEKFVDYFLGSIPNLNCYSYETRADVMGASLCQEKRGHETLRVDEIDSVMESEGKSKLVSCHSYSLVNQAFSTSVKRVLEGYICALNTLHASVQLRRSSSVDAEAHKSSIPFSEDGCLASVINSGITLLELYLHTKELRTHIEGLGAICMVKNVYPDFETASVEVLIARNSLGFQDFPIGADLLTYLFVQLRDADPVHSALLKLLFVRSCEPYCGFIRSWIYRASINDPHKEFVVECLDTSSCRSHIGTADADCSPVPSMKVRVGVSVPYFLKDICTPLFRAGQQLQVLIKLLDLLKPFPIEGSSHTDGNHSPLRMAKLMNFLPFWGCSSSDHFACSSILSFGRSDIEALISKREAMYKMMQRNLDYLFAGSNIKSRRVVSRVHVIPSSAVPGPLEHREGSAQVPVIAGNASSALDVDSDSFSISKFSDESDTVDEDAESSSLHSFDEPHMAKKFMDLHDIFVFQKSEDRLASKPLADIVDVQEANEAFNPERPWDPISSYVSASCEGNEEAEANISSAHLVQCNLNLSQLLVSDARSMSPLPKTLDINNQFLTGWFHGLPGSQFLNEGGGDYIGSYISDPMPIGTNRNFENKTERFKCNGDMPVFSDSEYEPGLRESLFENKKFEYSTDDFTPQTLPLKKNYNCMNINPILSRSSWLQMLYSSRDTKYIDKRRVPAAYFNFLSVGDLAKMYEGDSFIYEPENFDPVEISEKKDHGFSVLGMEKLDQRCEQKYGEGNKVELAFPANQISQPHLRSPADLFSHSQEPDAINGVSGGAKWETLLTYGGDDQTSPAKAKPIQNSMARSEIPLEIIIEKCIVQEILLQYQYISNFTVKLLEVEFDLREHLLALRRYHFMEVADWADTFILSLGQHRYRVEPNQRTSEIQRILDLAVQRSSCEGDAFKERLYVYLKGEEIIPPTTTITGIHDFDIIGLGYKVDWPISIVLTPDALKIYATVFSFMIQIKLAAFAVTDVWRFLKVLIPLINDNRAFGLDQQVVERFHILMLMRQQVNHFMDALQQYMQSQLLHAAWYKFLHNLDYQVKDMIDFELVHMSYLSDSLQICFLSTEMKPVRDIIDTILQCALDFRSCCIGGCHRLEFAKECPSDLLHQINFSEVVDIKEKFDKNLMKLYRLYLNSGKEDGPGLGHFWTALDYNEYTSSMLSKNAGKSR</sequence>
<dbReference type="STRING" id="13333.W1NE07"/>
<evidence type="ECO:0000259" key="6">
    <source>
        <dbReference type="Pfam" id="PF04130"/>
    </source>
</evidence>
<feature type="domain" description="Gamma tubulin complex component C-terminal" evidence="6">
    <location>
        <begin position="972"/>
        <end position="1286"/>
    </location>
</feature>
<evidence type="ECO:0000313" key="9">
    <source>
        <dbReference type="Proteomes" id="UP000017836"/>
    </source>
</evidence>
<comment type="subcellular location">
    <subcellularLocation>
        <location evidence="1">Cytoplasm</location>
        <location evidence="1">Cytoskeleton</location>
    </subcellularLocation>
</comment>
<dbReference type="InterPro" id="IPR040457">
    <property type="entry name" value="GCP_C"/>
</dbReference>
<dbReference type="GO" id="GO:0005874">
    <property type="term" value="C:microtubule"/>
    <property type="evidence" value="ECO:0007669"/>
    <property type="project" value="UniProtKB-KW"/>
</dbReference>